<dbReference type="RefSeq" id="WP_308702787.1">
    <property type="nucleotide sequence ID" value="NZ_AP027463.1"/>
</dbReference>
<dbReference type="EMBL" id="JAVCWF010000001">
    <property type="protein sequence ID" value="MDQ7937008.1"/>
    <property type="molecule type" value="Genomic_DNA"/>
</dbReference>
<name>A0ABU1A986_9LACO</name>
<organism evidence="1 2">
    <name type="scientific">Lactiplantibacillus brownii</name>
    <dbReference type="NCBI Taxonomy" id="3069269"/>
    <lineage>
        <taxon>Bacteria</taxon>
        <taxon>Bacillati</taxon>
        <taxon>Bacillota</taxon>
        <taxon>Bacilli</taxon>
        <taxon>Lactobacillales</taxon>
        <taxon>Lactobacillaceae</taxon>
        <taxon>Lactiplantibacillus</taxon>
    </lineage>
</organism>
<reference evidence="1 2" key="1">
    <citation type="journal article" date="2023" name="Int. J. Syst. Evol. Microbiol.">
        <title>Lactiplantibacillus brownii sp. nov., a novel psychrotolerant species isolated from sauerkraut.</title>
        <authorList>
            <person name="Heng Y.C."/>
            <person name="Silvaraju S."/>
            <person name="Lee J.K.Y."/>
            <person name="Kittelmann S."/>
        </authorList>
    </citation>
    <scope>NUCLEOTIDE SEQUENCE [LARGE SCALE GENOMIC DNA]</scope>
    <source>
        <strain evidence="1 2">WILCCON 0030</strain>
    </source>
</reference>
<proteinExistence type="predicted"/>
<keyword evidence="2" id="KW-1185">Reference proteome</keyword>
<comment type="caution">
    <text evidence="1">The sequence shown here is derived from an EMBL/GenBank/DDBJ whole genome shotgun (WGS) entry which is preliminary data.</text>
</comment>
<accession>A0ABU1A986</accession>
<protein>
    <submittedName>
        <fullName evidence="1">Uncharacterized protein</fullName>
    </submittedName>
</protein>
<sequence length="82" mass="9137">MKKVILGLSVVGAMAGGYWLWQQRDRLARQARQSSRIDRLKGAGLKAKGKLTGDSRDQLRGSLLADRGELKDWLVAVKCQQK</sequence>
<dbReference type="Proteomes" id="UP001227831">
    <property type="component" value="Unassembled WGS sequence"/>
</dbReference>
<evidence type="ECO:0000313" key="1">
    <source>
        <dbReference type="EMBL" id="MDQ7937008.1"/>
    </source>
</evidence>
<gene>
    <name evidence="1" type="ORF">RA086_05035</name>
</gene>
<evidence type="ECO:0000313" key="2">
    <source>
        <dbReference type="Proteomes" id="UP001227831"/>
    </source>
</evidence>